<name>A0ABQ3TU23_STRHY</name>
<dbReference type="Proteomes" id="UP001054854">
    <property type="component" value="Unassembled WGS sequence"/>
</dbReference>
<accession>A0ABQ3TU23</accession>
<feature type="region of interest" description="Disordered" evidence="1">
    <location>
        <begin position="91"/>
        <end position="110"/>
    </location>
</feature>
<comment type="caution">
    <text evidence="2">The sequence shown here is derived from an EMBL/GenBank/DDBJ whole genome shotgun (WGS) entry which is preliminary data.</text>
</comment>
<dbReference type="EMBL" id="BNEK01000002">
    <property type="protein sequence ID" value="GHJ26498.1"/>
    <property type="molecule type" value="Genomic_DNA"/>
</dbReference>
<proteinExistence type="predicted"/>
<reference evidence="2" key="1">
    <citation type="submission" date="2024-05" db="EMBL/GenBank/DDBJ databases">
        <title>Whole genome shotgun sequence of Streptomyces hygroscopicus NBRC 113678.</title>
        <authorList>
            <person name="Komaki H."/>
            <person name="Tamura T."/>
        </authorList>
    </citation>
    <scope>NUCLEOTIDE SEQUENCE</scope>
    <source>
        <strain evidence="2">N11-34</strain>
    </source>
</reference>
<feature type="compositionally biased region" description="Basic residues" evidence="1">
    <location>
        <begin position="99"/>
        <end position="110"/>
    </location>
</feature>
<sequence length="110" mass="11705">MRKGTGGRVRAGDTGPDDTGPDDTGRRPGAPKAMLGGHRVSTAFRIPGFSPGATPRRRPLERDGGEPESAPAAGPVRPRALGTVRTALLPHAAATWPRRAVRRRTARNRR</sequence>
<evidence type="ECO:0000313" key="2">
    <source>
        <dbReference type="EMBL" id="GHJ26498.1"/>
    </source>
</evidence>
<keyword evidence="3" id="KW-1185">Reference proteome</keyword>
<feature type="region of interest" description="Disordered" evidence="1">
    <location>
        <begin position="1"/>
        <end position="80"/>
    </location>
</feature>
<evidence type="ECO:0000313" key="3">
    <source>
        <dbReference type="Proteomes" id="UP001054854"/>
    </source>
</evidence>
<gene>
    <name evidence="2" type="ORF">TPA0910_09310</name>
</gene>
<organism evidence="2 3">
    <name type="scientific">Streptomyces hygroscopicus</name>
    <dbReference type="NCBI Taxonomy" id="1912"/>
    <lineage>
        <taxon>Bacteria</taxon>
        <taxon>Bacillati</taxon>
        <taxon>Actinomycetota</taxon>
        <taxon>Actinomycetes</taxon>
        <taxon>Kitasatosporales</taxon>
        <taxon>Streptomycetaceae</taxon>
        <taxon>Streptomyces</taxon>
        <taxon>Streptomyces violaceusniger group</taxon>
    </lineage>
</organism>
<protein>
    <submittedName>
        <fullName evidence="2">Uncharacterized protein</fullName>
    </submittedName>
</protein>
<evidence type="ECO:0000256" key="1">
    <source>
        <dbReference type="SAM" id="MobiDB-lite"/>
    </source>
</evidence>